<comment type="caution">
    <text evidence="3">The sequence shown here is derived from an EMBL/GenBank/DDBJ whole genome shotgun (WGS) entry which is preliminary data.</text>
</comment>
<proteinExistence type="predicted"/>
<keyword evidence="4" id="KW-1185">Reference proteome</keyword>
<dbReference type="InterPro" id="IPR025349">
    <property type="entry name" value="DUF4253"/>
</dbReference>
<dbReference type="RefSeq" id="WP_263247208.1">
    <property type="nucleotide sequence ID" value="NZ_BAABLT010000028.1"/>
</dbReference>
<feature type="domain" description="DUF4253" evidence="2">
    <location>
        <begin position="169"/>
        <end position="272"/>
    </location>
</feature>
<name>A0ABW3FXP5_9PSEU</name>
<evidence type="ECO:0000313" key="3">
    <source>
        <dbReference type="EMBL" id="MFD0923121.1"/>
    </source>
</evidence>
<organism evidence="3 4">
    <name type="scientific">Saccharopolyspora rosea</name>
    <dbReference type="NCBI Taxonomy" id="524884"/>
    <lineage>
        <taxon>Bacteria</taxon>
        <taxon>Bacillati</taxon>
        <taxon>Actinomycetota</taxon>
        <taxon>Actinomycetes</taxon>
        <taxon>Pseudonocardiales</taxon>
        <taxon>Pseudonocardiaceae</taxon>
        <taxon>Saccharopolyspora</taxon>
    </lineage>
</organism>
<evidence type="ECO:0000256" key="1">
    <source>
        <dbReference type="SAM" id="MobiDB-lite"/>
    </source>
</evidence>
<dbReference type="Pfam" id="PF14062">
    <property type="entry name" value="DUF4253"/>
    <property type="match status" value="1"/>
</dbReference>
<protein>
    <submittedName>
        <fullName evidence="3">DUF4253 domain-containing protein</fullName>
    </submittedName>
</protein>
<reference evidence="4" key="1">
    <citation type="journal article" date="2019" name="Int. J. Syst. Evol. Microbiol.">
        <title>The Global Catalogue of Microorganisms (GCM) 10K type strain sequencing project: providing services to taxonomists for standard genome sequencing and annotation.</title>
        <authorList>
            <consortium name="The Broad Institute Genomics Platform"/>
            <consortium name="The Broad Institute Genome Sequencing Center for Infectious Disease"/>
            <person name="Wu L."/>
            <person name="Ma J."/>
        </authorList>
    </citation>
    <scope>NUCLEOTIDE SEQUENCE [LARGE SCALE GENOMIC DNA]</scope>
    <source>
        <strain evidence="4">CCUG 56401</strain>
    </source>
</reference>
<evidence type="ECO:0000259" key="2">
    <source>
        <dbReference type="Pfam" id="PF14062"/>
    </source>
</evidence>
<accession>A0ABW3FXP5</accession>
<dbReference type="Proteomes" id="UP001597018">
    <property type="component" value="Unassembled WGS sequence"/>
</dbReference>
<gene>
    <name evidence="3" type="ORF">ACFQ16_25530</name>
</gene>
<feature type="region of interest" description="Disordered" evidence="1">
    <location>
        <begin position="1"/>
        <end position="33"/>
    </location>
</feature>
<sequence>MALPDLPEGLPPGRPVARGRLDAGGVPVGPPTGEPLLWVSDEPVPDAGVRWARLLADHPRTGLWPLLLTMLASMRRTPTRPWHNGELAPVAASGIDEVDVDAWLARRWRTEVRRDDDFGADAVHPVPFDAWPGLADAARPEGDPDAHAASLAESPDGAGALTGRDDVLLGLVPAADGAEAIASCGWIPPSTVDAVGCAAVVRSWQRRFGARLCHLGFDTLAVTAAWPPRDREHALRVAAEHYAFCPELLAAQPLEGHATDLLRAGAWLFWWD</sequence>
<evidence type="ECO:0000313" key="4">
    <source>
        <dbReference type="Proteomes" id="UP001597018"/>
    </source>
</evidence>
<feature type="region of interest" description="Disordered" evidence="1">
    <location>
        <begin position="135"/>
        <end position="158"/>
    </location>
</feature>
<dbReference type="EMBL" id="JBHTIW010000029">
    <property type="protein sequence ID" value="MFD0923121.1"/>
    <property type="molecule type" value="Genomic_DNA"/>
</dbReference>